<evidence type="ECO:0000313" key="2">
    <source>
        <dbReference type="Proteomes" id="UP000596742"/>
    </source>
</evidence>
<evidence type="ECO:0000313" key="1">
    <source>
        <dbReference type="EMBL" id="VDI48699.1"/>
    </source>
</evidence>
<reference evidence="1" key="1">
    <citation type="submission" date="2018-11" db="EMBL/GenBank/DDBJ databases">
        <authorList>
            <person name="Alioto T."/>
            <person name="Alioto T."/>
        </authorList>
    </citation>
    <scope>NUCLEOTIDE SEQUENCE</scope>
</reference>
<accession>A0A8B6FJ79</accession>
<dbReference type="AlphaFoldDB" id="A0A8B6FJ79"/>
<protein>
    <submittedName>
        <fullName evidence="1">Uncharacterized protein</fullName>
    </submittedName>
</protein>
<dbReference type="EMBL" id="UYJE01006756">
    <property type="protein sequence ID" value="VDI48699.1"/>
    <property type="molecule type" value="Genomic_DNA"/>
</dbReference>
<dbReference type="Proteomes" id="UP000596742">
    <property type="component" value="Unassembled WGS sequence"/>
</dbReference>
<name>A0A8B6FJ79_MYTGA</name>
<organism evidence="1 2">
    <name type="scientific">Mytilus galloprovincialis</name>
    <name type="common">Mediterranean mussel</name>
    <dbReference type="NCBI Taxonomy" id="29158"/>
    <lineage>
        <taxon>Eukaryota</taxon>
        <taxon>Metazoa</taxon>
        <taxon>Spiralia</taxon>
        <taxon>Lophotrochozoa</taxon>
        <taxon>Mollusca</taxon>
        <taxon>Bivalvia</taxon>
        <taxon>Autobranchia</taxon>
        <taxon>Pteriomorphia</taxon>
        <taxon>Mytilida</taxon>
        <taxon>Mytiloidea</taxon>
        <taxon>Mytilidae</taxon>
        <taxon>Mytilinae</taxon>
        <taxon>Mytilus</taxon>
    </lineage>
</organism>
<proteinExistence type="predicted"/>
<keyword evidence="2" id="KW-1185">Reference proteome</keyword>
<sequence length="113" mass="12844">MTSKRGKKACVTTSGEVSGACLQGRDIVLPSVEKSLEHDYKEEILSGGLWSMTTRKRYSVEMSIIKEEIASVEKSLEHDYKEEILFCHQWRSLWSMTTRKRYCSAISGDVYGA</sequence>
<gene>
    <name evidence="1" type="ORF">MGAL_10B054934</name>
</gene>
<comment type="caution">
    <text evidence="1">The sequence shown here is derived from an EMBL/GenBank/DDBJ whole genome shotgun (WGS) entry which is preliminary data.</text>
</comment>